<accession>A0A2I0UB46</accession>
<proteinExistence type="predicted"/>
<evidence type="ECO:0000313" key="1">
    <source>
        <dbReference type="EMBL" id="PKU43203.1"/>
    </source>
</evidence>
<protein>
    <submittedName>
        <fullName evidence="1">Uncharacterized protein</fullName>
    </submittedName>
</protein>
<evidence type="ECO:0000313" key="2">
    <source>
        <dbReference type="Proteomes" id="UP000233556"/>
    </source>
</evidence>
<dbReference type="AlphaFoldDB" id="A0A2I0UB46"/>
<dbReference type="PANTHER" id="PTHR33332">
    <property type="entry name" value="REVERSE TRANSCRIPTASE DOMAIN-CONTAINING PROTEIN"/>
    <property type="match status" value="1"/>
</dbReference>
<dbReference type="EMBL" id="KZ505924">
    <property type="protein sequence ID" value="PKU43203.1"/>
    <property type="molecule type" value="Genomic_DNA"/>
</dbReference>
<reference evidence="2" key="1">
    <citation type="submission" date="2017-11" db="EMBL/GenBank/DDBJ databases">
        <authorList>
            <person name="Lima N.C."/>
            <person name="Parody-Merino A.M."/>
            <person name="Battley P.F."/>
            <person name="Fidler A.E."/>
            <person name="Prosdocimi F."/>
        </authorList>
    </citation>
    <scope>NUCLEOTIDE SEQUENCE [LARGE SCALE GENOMIC DNA]</scope>
</reference>
<sequence length="163" mass="19350">MAGRAREVVLPLYSALVRSHFGYCVQLWSPQHKKDMDLLERVQRRAMKMIRGLEHIFYEDRLRDLGLFSLEKRRLWGDLVVAFQYLKGAYRKDGDGLFTRACSGRMRHSGFKLEEGRFRLDIRKKFFTTRVVRQWPRFPREVVAAPPLEMFNSRMDGALIRLI</sequence>
<name>A0A2I0UB46_LIMLA</name>
<organism evidence="1 2">
    <name type="scientific">Limosa lapponica baueri</name>
    <dbReference type="NCBI Taxonomy" id="1758121"/>
    <lineage>
        <taxon>Eukaryota</taxon>
        <taxon>Metazoa</taxon>
        <taxon>Chordata</taxon>
        <taxon>Craniata</taxon>
        <taxon>Vertebrata</taxon>
        <taxon>Euteleostomi</taxon>
        <taxon>Archelosauria</taxon>
        <taxon>Archosauria</taxon>
        <taxon>Dinosauria</taxon>
        <taxon>Saurischia</taxon>
        <taxon>Theropoda</taxon>
        <taxon>Coelurosauria</taxon>
        <taxon>Aves</taxon>
        <taxon>Neognathae</taxon>
        <taxon>Neoaves</taxon>
        <taxon>Charadriiformes</taxon>
        <taxon>Scolopacidae</taxon>
        <taxon>Limosa</taxon>
    </lineage>
</organism>
<keyword evidence="2" id="KW-1185">Reference proteome</keyword>
<dbReference type="Proteomes" id="UP000233556">
    <property type="component" value="Unassembled WGS sequence"/>
</dbReference>
<reference evidence="2" key="2">
    <citation type="submission" date="2017-12" db="EMBL/GenBank/DDBJ databases">
        <title>Genome sequence of the Bar-tailed Godwit (Limosa lapponica baueri).</title>
        <authorList>
            <person name="Lima N.C.B."/>
            <person name="Parody-Merino A.M."/>
            <person name="Battley P.F."/>
            <person name="Fidler A.E."/>
            <person name="Prosdocimi F."/>
        </authorList>
    </citation>
    <scope>NUCLEOTIDE SEQUENCE [LARGE SCALE GENOMIC DNA]</scope>
</reference>
<gene>
    <name evidence="1" type="ORF">llap_6491</name>
</gene>